<name>A0A4R7D7V2_9SPHI</name>
<accession>A0A4R7D7V2</accession>
<proteinExistence type="predicted"/>
<keyword evidence="2" id="KW-1185">Reference proteome</keyword>
<gene>
    <name evidence="1" type="ORF">B0I21_101157</name>
</gene>
<evidence type="ECO:0000313" key="1">
    <source>
        <dbReference type="EMBL" id="TDS17293.1"/>
    </source>
</evidence>
<sequence length="188" mass="21473">MENKSWKLFCIFHVNLRQGEIDMRKSLLVLFIVLATFSVSYAQNNVQQFRESYPKARKDAALCKKQLDIIDRMQSPTALELAYAGAFYAVWPEHVTSPLKKLNAFKKGKDYLEQAIHAEPGMLEIHFLRLTVQHNAPAMLGYNGNKEEDLAIVLEKYATATSPALRANIKEFLFSTDLLGDSQRKTFE</sequence>
<dbReference type="Proteomes" id="UP000294752">
    <property type="component" value="Unassembled WGS sequence"/>
</dbReference>
<organism evidence="1 2">
    <name type="scientific">Sphingobacterium paludis</name>
    <dbReference type="NCBI Taxonomy" id="1476465"/>
    <lineage>
        <taxon>Bacteria</taxon>
        <taxon>Pseudomonadati</taxon>
        <taxon>Bacteroidota</taxon>
        <taxon>Sphingobacteriia</taxon>
        <taxon>Sphingobacteriales</taxon>
        <taxon>Sphingobacteriaceae</taxon>
        <taxon>Sphingobacterium</taxon>
    </lineage>
</organism>
<evidence type="ECO:0000313" key="2">
    <source>
        <dbReference type="Proteomes" id="UP000294752"/>
    </source>
</evidence>
<protein>
    <submittedName>
        <fullName evidence="1">Uncharacterized protein</fullName>
    </submittedName>
</protein>
<dbReference type="EMBL" id="SNZV01000001">
    <property type="protein sequence ID" value="TDS17293.1"/>
    <property type="molecule type" value="Genomic_DNA"/>
</dbReference>
<reference evidence="1 2" key="1">
    <citation type="submission" date="2019-03" db="EMBL/GenBank/DDBJ databases">
        <title>Genomic Encyclopedia of Type Strains, Phase III (KMG-III): the genomes of soil and plant-associated and newly described type strains.</title>
        <authorList>
            <person name="Whitman W."/>
        </authorList>
    </citation>
    <scope>NUCLEOTIDE SEQUENCE [LARGE SCALE GENOMIC DNA]</scope>
    <source>
        <strain evidence="1 2">CGMCC 1.12801</strain>
    </source>
</reference>
<dbReference type="AlphaFoldDB" id="A0A4R7D7V2"/>
<comment type="caution">
    <text evidence="1">The sequence shown here is derived from an EMBL/GenBank/DDBJ whole genome shotgun (WGS) entry which is preliminary data.</text>
</comment>